<comment type="caution">
    <text evidence="1">The sequence shown here is derived from an EMBL/GenBank/DDBJ whole genome shotgun (WGS) entry which is preliminary data.</text>
</comment>
<dbReference type="SFLD" id="SFLDS00005">
    <property type="entry name" value="Isoprenoid_Synthase_Type_I"/>
    <property type="match status" value="1"/>
</dbReference>
<dbReference type="InterPro" id="IPR017827">
    <property type="entry name" value="HSQ_synthase_HpnC"/>
</dbReference>
<proteinExistence type="predicted"/>
<dbReference type="Proteomes" id="UP001156882">
    <property type="component" value="Unassembled WGS sequence"/>
</dbReference>
<evidence type="ECO:0000313" key="1">
    <source>
        <dbReference type="EMBL" id="GLS21212.1"/>
    </source>
</evidence>
<dbReference type="EMBL" id="BSPC01000045">
    <property type="protein sequence ID" value="GLS21212.1"/>
    <property type="molecule type" value="Genomic_DNA"/>
</dbReference>
<evidence type="ECO:0000313" key="2">
    <source>
        <dbReference type="Proteomes" id="UP001156882"/>
    </source>
</evidence>
<dbReference type="Gene3D" id="1.10.600.10">
    <property type="entry name" value="Farnesyl Diphosphate Synthase"/>
    <property type="match status" value="1"/>
</dbReference>
<keyword evidence="2" id="KW-1185">Reference proteome</keyword>
<dbReference type="InterPro" id="IPR002060">
    <property type="entry name" value="Squ/phyt_synthse"/>
</dbReference>
<dbReference type="Pfam" id="PF00494">
    <property type="entry name" value="SQS_PSY"/>
    <property type="match status" value="1"/>
</dbReference>
<dbReference type="PANTHER" id="PTHR31480">
    <property type="entry name" value="BIFUNCTIONAL LYCOPENE CYCLASE/PHYTOENE SYNTHASE"/>
    <property type="match status" value="1"/>
</dbReference>
<dbReference type="RefSeq" id="WP_431310729.1">
    <property type="nucleotide sequence ID" value="NZ_BSPC01000045.1"/>
</dbReference>
<accession>A0ABQ6CLH3</accession>
<gene>
    <name evidence="1" type="ORF">GCM10007874_42290</name>
</gene>
<dbReference type="SUPFAM" id="SSF48576">
    <property type="entry name" value="Terpenoid synthases"/>
    <property type="match status" value="1"/>
</dbReference>
<dbReference type="SFLD" id="SFLDG01018">
    <property type="entry name" value="Squalene/Phytoene_Synthase_Lik"/>
    <property type="match status" value="1"/>
</dbReference>
<dbReference type="InterPro" id="IPR008949">
    <property type="entry name" value="Isoprenoid_synthase_dom_sf"/>
</dbReference>
<name>A0ABQ6CLH3_9HYPH</name>
<dbReference type="InterPro" id="IPR044843">
    <property type="entry name" value="Trans_IPPS_bact-type"/>
</dbReference>
<dbReference type="CDD" id="cd00683">
    <property type="entry name" value="Trans_IPPS_HH"/>
    <property type="match status" value="1"/>
</dbReference>
<organism evidence="1 2">
    <name type="scientific">Labrys miyagiensis</name>
    <dbReference type="NCBI Taxonomy" id="346912"/>
    <lineage>
        <taxon>Bacteria</taxon>
        <taxon>Pseudomonadati</taxon>
        <taxon>Pseudomonadota</taxon>
        <taxon>Alphaproteobacteria</taxon>
        <taxon>Hyphomicrobiales</taxon>
        <taxon>Xanthobacteraceae</taxon>
        <taxon>Labrys</taxon>
    </lineage>
</organism>
<dbReference type="InterPro" id="IPR033904">
    <property type="entry name" value="Trans_IPPS_HH"/>
</dbReference>
<dbReference type="NCBIfam" id="TIGR03464">
    <property type="entry name" value="HpnC"/>
    <property type="match status" value="1"/>
</dbReference>
<protein>
    <submittedName>
        <fullName evidence="1">Squalene synthase HpnC</fullName>
    </submittedName>
</protein>
<sequence length="290" mass="32254">MDSAASARTGKGSRDENFPVASWLIADRHRPPIMAFYDFVRTADDVADHPELAPAEKLGLLDQLEAGLLGDDDREPAAVKLRSVLADHDLSPRHALDLLHAFRTDVTKLRYEDWDALMEYCSFSAMPVGRYVLDVHGESQALWPVNDALCAALQIINHLQDCGEDYQALDRIYVPLKDMRIAGVEISDLGQGQASPALLRCLSGLAVRTERLLDDANPFAWNIRDGRLSLEVGVIHSLALQLVQLLKHRDPLSQRVHIGKARAFGTMIAVLVGRTRFGRRNRVPGRRLPT</sequence>
<reference evidence="2" key="1">
    <citation type="journal article" date="2019" name="Int. J. Syst. Evol. Microbiol.">
        <title>The Global Catalogue of Microorganisms (GCM) 10K type strain sequencing project: providing services to taxonomists for standard genome sequencing and annotation.</title>
        <authorList>
            <consortium name="The Broad Institute Genomics Platform"/>
            <consortium name="The Broad Institute Genome Sequencing Center for Infectious Disease"/>
            <person name="Wu L."/>
            <person name="Ma J."/>
        </authorList>
    </citation>
    <scope>NUCLEOTIDE SEQUENCE [LARGE SCALE GENOMIC DNA]</scope>
    <source>
        <strain evidence="2">NBRC 101365</strain>
    </source>
</reference>
<dbReference type="SFLD" id="SFLDG01212">
    <property type="entry name" value="Phytoene_synthase_like"/>
    <property type="match status" value="1"/>
</dbReference>